<dbReference type="Gene3D" id="3.40.50.300">
    <property type="entry name" value="P-loop containing nucleotide triphosphate hydrolases"/>
    <property type="match status" value="1"/>
</dbReference>
<dbReference type="InterPro" id="IPR036640">
    <property type="entry name" value="ABC1_TM_sf"/>
</dbReference>
<evidence type="ECO:0000256" key="3">
    <source>
        <dbReference type="ARBA" id="ARBA00022692"/>
    </source>
</evidence>
<evidence type="ECO:0000313" key="9">
    <source>
        <dbReference type="EMBL" id="WKA04509.1"/>
    </source>
</evidence>
<evidence type="ECO:0000256" key="2">
    <source>
        <dbReference type="ARBA" id="ARBA00022448"/>
    </source>
</evidence>
<keyword evidence="3" id="KW-0812">Transmembrane</keyword>
<keyword evidence="5" id="KW-1133">Transmembrane helix</keyword>
<dbReference type="PANTHER" id="PTHR45136">
    <property type="entry name" value="ABC TRANSPORTER DOMAIN-CONTAINING PROTEIN"/>
    <property type="match status" value="1"/>
</dbReference>
<evidence type="ECO:0000256" key="4">
    <source>
        <dbReference type="ARBA" id="ARBA00022737"/>
    </source>
</evidence>
<gene>
    <name evidence="9" type="ORF">VitviT2T_022541</name>
</gene>
<keyword evidence="6" id="KW-0472">Membrane</keyword>
<dbReference type="InterPro" id="IPR003439">
    <property type="entry name" value="ABC_transporter-like_ATP-bd"/>
</dbReference>
<evidence type="ECO:0000259" key="8">
    <source>
        <dbReference type="Pfam" id="PF00005"/>
    </source>
</evidence>
<dbReference type="Pfam" id="PF00005">
    <property type="entry name" value="ABC_tran"/>
    <property type="match status" value="1"/>
</dbReference>
<keyword evidence="4" id="KW-0677">Repeat</keyword>
<evidence type="ECO:0000256" key="5">
    <source>
        <dbReference type="ARBA" id="ARBA00022989"/>
    </source>
</evidence>
<evidence type="ECO:0000256" key="6">
    <source>
        <dbReference type="ARBA" id="ARBA00023136"/>
    </source>
</evidence>
<accession>A0ABY9DBJ7</accession>
<reference evidence="9 10" key="1">
    <citation type="journal article" date="2023" name="Hortic Res">
        <title>The complete reference genome for grapevine (Vitis vinifera L.) genetics and breeding.</title>
        <authorList>
            <person name="Shi X."/>
            <person name="Cao S."/>
            <person name="Wang X."/>
            <person name="Huang S."/>
            <person name="Wang Y."/>
            <person name="Liu Z."/>
            <person name="Liu W."/>
            <person name="Leng X."/>
            <person name="Peng Y."/>
            <person name="Wang N."/>
            <person name="Wang Y."/>
            <person name="Ma Z."/>
            <person name="Xu X."/>
            <person name="Zhang F."/>
            <person name="Xue H."/>
            <person name="Zhong H."/>
            <person name="Wang Y."/>
            <person name="Zhang K."/>
            <person name="Velt A."/>
            <person name="Avia K."/>
            <person name="Holtgrawe D."/>
            <person name="Grimplet J."/>
            <person name="Matus J.T."/>
            <person name="Ware D."/>
            <person name="Wu X."/>
            <person name="Wang H."/>
            <person name="Liu C."/>
            <person name="Fang Y."/>
            <person name="Rustenholz C."/>
            <person name="Cheng Z."/>
            <person name="Xiao H."/>
            <person name="Zhou Y."/>
        </authorList>
    </citation>
    <scope>NUCLEOTIDE SEQUENCE [LARGE SCALE GENOMIC DNA]</scope>
    <source>
        <strain evidence="10">cv. Pinot noir / PN40024</strain>
        <tissue evidence="9">Leaf</tissue>
    </source>
</reference>
<dbReference type="EMBL" id="CP126661">
    <property type="protein sequence ID" value="WKA04509.1"/>
    <property type="molecule type" value="Genomic_DNA"/>
</dbReference>
<dbReference type="Gene3D" id="1.20.1560.10">
    <property type="entry name" value="ABC transporter type 1, transmembrane domain"/>
    <property type="match status" value="1"/>
</dbReference>
<dbReference type="PANTHER" id="PTHR45136:SF2">
    <property type="entry name" value="ABC TRANSPORTER DOMAIN-CONTAINING PROTEIN"/>
    <property type="match status" value="1"/>
</dbReference>
<evidence type="ECO:0000256" key="7">
    <source>
        <dbReference type="ARBA" id="ARBA00023180"/>
    </source>
</evidence>
<comment type="similarity">
    <text evidence="1">Belongs to the ABC transporter superfamily. ABCB family. Multidrug resistance exporter (TC 3.A.1.201) subfamily.</text>
</comment>
<protein>
    <recommendedName>
        <fullName evidence="8">ABC transporter domain-containing protein</fullName>
    </recommendedName>
</protein>
<dbReference type="SUPFAM" id="SSF52540">
    <property type="entry name" value="P-loop containing nucleoside triphosphate hydrolases"/>
    <property type="match status" value="1"/>
</dbReference>
<proteinExistence type="inferred from homology"/>
<dbReference type="Proteomes" id="UP001227230">
    <property type="component" value="Chromosome 14"/>
</dbReference>
<keyword evidence="10" id="KW-1185">Reference proteome</keyword>
<evidence type="ECO:0000256" key="1">
    <source>
        <dbReference type="ARBA" id="ARBA00007577"/>
    </source>
</evidence>
<feature type="domain" description="ABC transporter" evidence="8">
    <location>
        <begin position="76"/>
        <end position="152"/>
    </location>
</feature>
<evidence type="ECO:0000313" key="10">
    <source>
        <dbReference type="Proteomes" id="UP001227230"/>
    </source>
</evidence>
<sequence>MILIGTGRVITDVGSMTSDITKWSDMVDSVFKVLDCYTRIEPKDPDGHQPKKIIGQVEIRDVDFAYPAKPDVLVFKSFSINIEAGKLTALVRQSGSDKSTIIGLVEKFYDPLQESVYIDGKNIRSYHLRVLRKHIALVSQEPTLFAGTIRENIAYDVSHKIF</sequence>
<dbReference type="InterPro" id="IPR027417">
    <property type="entry name" value="P-loop_NTPase"/>
</dbReference>
<keyword evidence="7" id="KW-0325">Glycoprotein</keyword>
<keyword evidence="2" id="KW-0813">Transport</keyword>
<name>A0ABY9DBJ7_VITVI</name>
<organism evidence="9 10">
    <name type="scientific">Vitis vinifera</name>
    <name type="common">Grape</name>
    <dbReference type="NCBI Taxonomy" id="29760"/>
    <lineage>
        <taxon>Eukaryota</taxon>
        <taxon>Viridiplantae</taxon>
        <taxon>Streptophyta</taxon>
        <taxon>Embryophyta</taxon>
        <taxon>Tracheophyta</taxon>
        <taxon>Spermatophyta</taxon>
        <taxon>Magnoliopsida</taxon>
        <taxon>eudicotyledons</taxon>
        <taxon>Gunneridae</taxon>
        <taxon>Pentapetalae</taxon>
        <taxon>rosids</taxon>
        <taxon>Vitales</taxon>
        <taxon>Vitaceae</taxon>
        <taxon>Viteae</taxon>
        <taxon>Vitis</taxon>
    </lineage>
</organism>